<evidence type="ECO:0000313" key="3">
    <source>
        <dbReference type="Proteomes" id="UP000499080"/>
    </source>
</evidence>
<dbReference type="EMBL" id="BGPR01083575">
    <property type="protein sequence ID" value="GBL91943.1"/>
    <property type="molecule type" value="Genomic_DNA"/>
</dbReference>
<feature type="non-terminal residue" evidence="2">
    <location>
        <position position="1"/>
    </location>
</feature>
<name>A0A4Y2BJ23_ARAVE</name>
<dbReference type="Proteomes" id="UP000499080">
    <property type="component" value="Unassembled WGS sequence"/>
</dbReference>
<keyword evidence="3" id="KW-1185">Reference proteome</keyword>
<proteinExistence type="predicted"/>
<accession>A0A4Y2BJ23</accession>
<comment type="caution">
    <text evidence="2">The sequence shown here is derived from an EMBL/GenBank/DDBJ whole genome shotgun (WGS) entry which is preliminary data.</text>
</comment>
<feature type="region of interest" description="Disordered" evidence="1">
    <location>
        <begin position="1"/>
        <end position="66"/>
    </location>
</feature>
<organism evidence="2 3">
    <name type="scientific">Araneus ventricosus</name>
    <name type="common">Orbweaver spider</name>
    <name type="synonym">Epeira ventricosa</name>
    <dbReference type="NCBI Taxonomy" id="182803"/>
    <lineage>
        <taxon>Eukaryota</taxon>
        <taxon>Metazoa</taxon>
        <taxon>Ecdysozoa</taxon>
        <taxon>Arthropoda</taxon>
        <taxon>Chelicerata</taxon>
        <taxon>Arachnida</taxon>
        <taxon>Araneae</taxon>
        <taxon>Araneomorphae</taxon>
        <taxon>Entelegynae</taxon>
        <taxon>Araneoidea</taxon>
        <taxon>Araneidae</taxon>
        <taxon>Araneus</taxon>
    </lineage>
</organism>
<sequence length="89" mass="9898">SAALFHRFPVPHGRECGRGEGLPVHLGQAVPEDQGGDGGRQRGRQLREGQLLQDQRNRDTGQSPLRDGEDLLFVAYTTSPRLTPTKYQF</sequence>
<reference evidence="2 3" key="1">
    <citation type="journal article" date="2019" name="Sci. Rep.">
        <title>Orb-weaving spider Araneus ventricosus genome elucidates the spidroin gene catalogue.</title>
        <authorList>
            <person name="Kono N."/>
            <person name="Nakamura H."/>
            <person name="Ohtoshi R."/>
            <person name="Moran D.A.P."/>
            <person name="Shinohara A."/>
            <person name="Yoshida Y."/>
            <person name="Fujiwara M."/>
            <person name="Mori M."/>
            <person name="Tomita M."/>
            <person name="Arakawa K."/>
        </authorList>
    </citation>
    <scope>NUCLEOTIDE SEQUENCE [LARGE SCALE GENOMIC DNA]</scope>
</reference>
<evidence type="ECO:0000313" key="2">
    <source>
        <dbReference type="EMBL" id="GBL91943.1"/>
    </source>
</evidence>
<gene>
    <name evidence="2" type="ORF">AVEN_124814_1</name>
</gene>
<dbReference type="AlphaFoldDB" id="A0A4Y2BJ23"/>
<protein>
    <submittedName>
        <fullName evidence="2">Uncharacterized protein</fullName>
    </submittedName>
</protein>
<evidence type="ECO:0000256" key="1">
    <source>
        <dbReference type="SAM" id="MobiDB-lite"/>
    </source>
</evidence>